<keyword evidence="6" id="KW-0964">Secreted</keyword>
<evidence type="ECO:0000256" key="12">
    <source>
        <dbReference type="ARBA" id="ARBA00022824"/>
    </source>
</evidence>
<dbReference type="InterPro" id="IPR039866">
    <property type="entry name" value="CPQ"/>
</dbReference>
<evidence type="ECO:0000256" key="14">
    <source>
        <dbReference type="ARBA" id="ARBA00023034"/>
    </source>
</evidence>
<comment type="caution">
    <text evidence="23">The sequence shown here is derived from an EMBL/GenBank/DDBJ whole genome shotgun (WGS) entry which is preliminary data.</text>
</comment>
<comment type="subunit">
    <text evidence="19">Homodimer. The monomeric form is inactive while the homodimer is active.</text>
</comment>
<evidence type="ECO:0000256" key="7">
    <source>
        <dbReference type="ARBA" id="ARBA00022645"/>
    </source>
</evidence>
<dbReference type="GO" id="GO:0004180">
    <property type="term" value="F:carboxypeptidase activity"/>
    <property type="evidence" value="ECO:0007669"/>
    <property type="project" value="UniProtKB-KW"/>
</dbReference>
<dbReference type="RefSeq" id="WP_183907698.1">
    <property type="nucleotide sequence ID" value="NZ_JACHXZ010000001.1"/>
</dbReference>
<dbReference type="PANTHER" id="PTHR12053">
    <property type="entry name" value="PROTEASE FAMILY M28 PLASMA GLUTAMATE CARBOXYPEPTIDASE-RELATED"/>
    <property type="match status" value="1"/>
</dbReference>
<keyword evidence="13" id="KW-0862">Zinc</keyword>
<reference evidence="23 24" key="1">
    <citation type="submission" date="2020-08" db="EMBL/GenBank/DDBJ databases">
        <title>Genomic Encyclopedia of Type Strains, Phase III (KMG-III): the genomes of soil and plant-associated and newly described type strains.</title>
        <authorList>
            <person name="Whitman W."/>
        </authorList>
    </citation>
    <scope>NUCLEOTIDE SEQUENCE [LARGE SCALE GENOMIC DNA]</scope>
    <source>
        <strain evidence="23 24">CECT 8571</strain>
    </source>
</reference>
<protein>
    <recommendedName>
        <fullName evidence="5">Carboxypeptidase Q</fullName>
    </recommendedName>
    <alternativeName>
        <fullName evidence="20">Plasma glutamate carboxypeptidase</fullName>
    </alternativeName>
</protein>
<dbReference type="GO" id="GO:0070573">
    <property type="term" value="F:metallodipeptidase activity"/>
    <property type="evidence" value="ECO:0007669"/>
    <property type="project" value="InterPro"/>
</dbReference>
<evidence type="ECO:0000256" key="10">
    <source>
        <dbReference type="ARBA" id="ARBA00022729"/>
    </source>
</evidence>
<accession>A0A839UKQ9</accession>
<evidence type="ECO:0000256" key="19">
    <source>
        <dbReference type="ARBA" id="ARBA00025833"/>
    </source>
</evidence>
<dbReference type="Gene3D" id="3.50.30.30">
    <property type="match status" value="1"/>
</dbReference>
<proteinExistence type="predicted"/>
<evidence type="ECO:0000256" key="17">
    <source>
        <dbReference type="ARBA" id="ARBA00023180"/>
    </source>
</evidence>
<dbReference type="GO" id="GO:0046872">
    <property type="term" value="F:metal ion binding"/>
    <property type="evidence" value="ECO:0007669"/>
    <property type="project" value="UniProtKB-KW"/>
</dbReference>
<sequence>MSLRILFPALIAIALTACATPQPEDAATSLREHALQDQAGYAFVRDLTTEVGPRMGGTEADARAVAWTKARFEQMGFDKVWTEPVTFPQWQRTHERAHVLGKFPQPLHITALGGSVGTDGELQGEVVMVDDYAALVATPSARVKDKIVFIKNRMRKHKEGAGYGEAVIARGKGALEAEAKGAKALLIRSIGTDSHRFAHTGMMSMSAGSPQIPAAALSNPDADQLERLIAKGKVNLSLDINVGWTGEYTSHNVIAEITGNKKPDEIIVIGGHLDSWDLGTGALDDGAGVAITAGAAYQFIKHRLRPGRTIRVVAFSNEEQGLVGAKAYAKAHANELDRHIVASESDFGAGPIWALKTRLNNADEAFIARATALLKPLGIEYLGNDATSGGPDIIPLAEKGVQLFQLKQDGTDYFDYHHTADDTLDKIDPVAFNQNIAAWTVMLHLFANEWQMDQ</sequence>
<keyword evidence="11" id="KW-0378">Hydrolase</keyword>
<evidence type="ECO:0000256" key="4">
    <source>
        <dbReference type="ARBA" id="ARBA00004613"/>
    </source>
</evidence>
<evidence type="ECO:0000256" key="15">
    <source>
        <dbReference type="ARBA" id="ARBA00023049"/>
    </source>
</evidence>
<dbReference type="GO" id="GO:0006508">
    <property type="term" value="P:proteolysis"/>
    <property type="evidence" value="ECO:0007669"/>
    <property type="project" value="UniProtKB-KW"/>
</dbReference>
<keyword evidence="14" id="KW-0333">Golgi apparatus</keyword>
<keyword evidence="15" id="KW-0482">Metalloprotease</keyword>
<evidence type="ECO:0000256" key="20">
    <source>
        <dbReference type="ARBA" id="ARBA00033328"/>
    </source>
</evidence>
<keyword evidence="16" id="KW-0865">Zymogen</keyword>
<evidence type="ECO:0000256" key="11">
    <source>
        <dbReference type="ARBA" id="ARBA00022801"/>
    </source>
</evidence>
<dbReference type="SUPFAM" id="SSF52025">
    <property type="entry name" value="PA domain"/>
    <property type="match status" value="1"/>
</dbReference>
<dbReference type="GO" id="GO:0005576">
    <property type="term" value="C:extracellular region"/>
    <property type="evidence" value="ECO:0007669"/>
    <property type="project" value="UniProtKB-SubCell"/>
</dbReference>
<evidence type="ECO:0000256" key="18">
    <source>
        <dbReference type="ARBA" id="ARBA00023228"/>
    </source>
</evidence>
<dbReference type="InterPro" id="IPR007484">
    <property type="entry name" value="Peptidase_M28"/>
</dbReference>
<dbReference type="AlphaFoldDB" id="A0A839UKQ9"/>
<evidence type="ECO:0000313" key="24">
    <source>
        <dbReference type="Proteomes" id="UP000559987"/>
    </source>
</evidence>
<evidence type="ECO:0000256" key="8">
    <source>
        <dbReference type="ARBA" id="ARBA00022670"/>
    </source>
</evidence>
<evidence type="ECO:0000313" key="23">
    <source>
        <dbReference type="EMBL" id="MBB3167190.1"/>
    </source>
</evidence>
<keyword evidence="10 21" id="KW-0732">Signal</keyword>
<keyword evidence="17" id="KW-0325">Glycoprotein</keyword>
<dbReference type="GO" id="GO:0005764">
    <property type="term" value="C:lysosome"/>
    <property type="evidence" value="ECO:0007669"/>
    <property type="project" value="UniProtKB-SubCell"/>
</dbReference>
<evidence type="ECO:0000256" key="2">
    <source>
        <dbReference type="ARBA" id="ARBA00004371"/>
    </source>
</evidence>
<dbReference type="PANTHER" id="PTHR12053:SF3">
    <property type="entry name" value="CARBOXYPEPTIDASE Q"/>
    <property type="match status" value="1"/>
</dbReference>
<evidence type="ECO:0000256" key="5">
    <source>
        <dbReference type="ARBA" id="ARBA00014116"/>
    </source>
</evidence>
<keyword evidence="9" id="KW-0479">Metal-binding</keyword>
<feature type="domain" description="Peptidase M28" evidence="22">
    <location>
        <begin position="252"/>
        <end position="436"/>
    </location>
</feature>
<evidence type="ECO:0000256" key="3">
    <source>
        <dbReference type="ARBA" id="ARBA00004555"/>
    </source>
</evidence>
<dbReference type="PROSITE" id="PS51257">
    <property type="entry name" value="PROKAR_LIPOPROTEIN"/>
    <property type="match status" value="1"/>
</dbReference>
<feature type="signal peptide" evidence="21">
    <location>
        <begin position="1"/>
        <end position="19"/>
    </location>
</feature>
<keyword evidence="8" id="KW-0645">Protease</keyword>
<evidence type="ECO:0000256" key="21">
    <source>
        <dbReference type="SAM" id="SignalP"/>
    </source>
</evidence>
<dbReference type="InterPro" id="IPR046450">
    <property type="entry name" value="PA_dom_sf"/>
</dbReference>
<evidence type="ECO:0000256" key="1">
    <source>
        <dbReference type="ARBA" id="ARBA00004240"/>
    </source>
</evidence>
<dbReference type="Proteomes" id="UP000559987">
    <property type="component" value="Unassembled WGS sequence"/>
</dbReference>
<keyword evidence="18" id="KW-0458">Lysosome</keyword>
<organism evidence="23 24">
    <name type="scientific">Simiduia aestuariiviva</name>
    <dbReference type="NCBI Taxonomy" id="1510459"/>
    <lineage>
        <taxon>Bacteria</taxon>
        <taxon>Pseudomonadati</taxon>
        <taxon>Pseudomonadota</taxon>
        <taxon>Gammaproteobacteria</taxon>
        <taxon>Cellvibrionales</taxon>
        <taxon>Cellvibrionaceae</taxon>
        <taxon>Simiduia</taxon>
    </lineage>
</organism>
<keyword evidence="7 23" id="KW-0121">Carboxypeptidase</keyword>
<evidence type="ECO:0000256" key="13">
    <source>
        <dbReference type="ARBA" id="ARBA00022833"/>
    </source>
</evidence>
<evidence type="ECO:0000259" key="22">
    <source>
        <dbReference type="Pfam" id="PF04389"/>
    </source>
</evidence>
<dbReference type="Gene3D" id="3.40.630.10">
    <property type="entry name" value="Zn peptidases"/>
    <property type="match status" value="1"/>
</dbReference>
<evidence type="ECO:0000256" key="16">
    <source>
        <dbReference type="ARBA" id="ARBA00023145"/>
    </source>
</evidence>
<gene>
    <name evidence="23" type="ORF">FHS30_000366</name>
</gene>
<feature type="chain" id="PRO_5032707416" description="Carboxypeptidase Q" evidence="21">
    <location>
        <begin position="20"/>
        <end position="454"/>
    </location>
</feature>
<dbReference type="SUPFAM" id="SSF53187">
    <property type="entry name" value="Zn-dependent exopeptidases"/>
    <property type="match status" value="1"/>
</dbReference>
<dbReference type="Pfam" id="PF04389">
    <property type="entry name" value="Peptidase_M28"/>
    <property type="match status" value="1"/>
</dbReference>
<keyword evidence="12" id="KW-0256">Endoplasmic reticulum</keyword>
<name>A0A839UKQ9_9GAMM</name>
<dbReference type="EMBL" id="JACHXZ010000001">
    <property type="protein sequence ID" value="MBB3167190.1"/>
    <property type="molecule type" value="Genomic_DNA"/>
</dbReference>
<evidence type="ECO:0000256" key="9">
    <source>
        <dbReference type="ARBA" id="ARBA00022723"/>
    </source>
</evidence>
<keyword evidence="24" id="KW-1185">Reference proteome</keyword>
<comment type="subcellular location">
    <subcellularLocation>
        <location evidence="1">Endoplasmic reticulum</location>
    </subcellularLocation>
    <subcellularLocation>
        <location evidence="3">Golgi apparatus</location>
    </subcellularLocation>
    <subcellularLocation>
        <location evidence="2">Lysosome</location>
    </subcellularLocation>
    <subcellularLocation>
        <location evidence="4">Secreted</location>
    </subcellularLocation>
</comment>
<evidence type="ECO:0000256" key="6">
    <source>
        <dbReference type="ARBA" id="ARBA00022525"/>
    </source>
</evidence>